<name>A0A128X8C2_LEGPN</name>
<protein>
    <recommendedName>
        <fullName evidence="8">Secreted protein</fullName>
    </recommendedName>
</protein>
<evidence type="ECO:0000313" key="4">
    <source>
        <dbReference type="EMBL" id="MCZ4718048.1"/>
    </source>
</evidence>
<reference evidence="4" key="4">
    <citation type="submission" date="2022-12" db="EMBL/GenBank/DDBJ databases">
        <title>Comparative genomics of Legionella pneumophila isolates from the West Bank and Germany support molecular epidemiology of Legionnaires disease.</title>
        <authorList>
            <person name="Zayed A.R."/>
            <person name="Bitar D.M."/>
            <person name="Steinert M."/>
            <person name="Lueck C."/>
            <person name="Brettar I."/>
            <person name="Hoefle M.G."/>
            <person name="Bunk B."/>
        </authorList>
    </citation>
    <scope>NUCLEOTIDE SEQUENCE</scope>
    <source>
        <strain evidence="4">H23</strain>
    </source>
</reference>
<dbReference type="eggNOG" id="ENOG5031ENQ">
    <property type="taxonomic scope" value="Bacteria"/>
</dbReference>
<dbReference type="EMBL" id="UGOL01000001">
    <property type="protein sequence ID" value="STX80759.1"/>
    <property type="molecule type" value="Genomic_DNA"/>
</dbReference>
<dbReference type="Proteomes" id="UP000866496">
    <property type="component" value="Unassembled WGS sequence"/>
</dbReference>
<proteinExistence type="predicted"/>
<dbReference type="OMA" id="CTRNTEI"/>
<gene>
    <name evidence="2" type="ORF">JBJ86_00400</name>
    <name evidence="3" type="ORF">JBK99_03735</name>
    <name evidence="5" type="ORF">NCTC12000_02777</name>
    <name evidence="4" type="ORF">O6C86_02305</name>
</gene>
<reference evidence="3" key="3">
    <citation type="submission" date="2019-09" db="EMBL/GenBank/DDBJ databases">
        <authorList>
            <consortium name="NCBI Pathogen Detection Project"/>
        </authorList>
    </citation>
    <scope>NUCLEOTIDE SEQUENCE</scope>
    <source>
        <strain evidence="2">AZ00058701</strain>
        <strain evidence="3">CL18-200174</strain>
    </source>
</reference>
<evidence type="ECO:0000313" key="2">
    <source>
        <dbReference type="EMBL" id="HAU1878711.1"/>
    </source>
</evidence>
<dbReference type="PROSITE" id="PS51257">
    <property type="entry name" value="PROKAR_LIPOPROTEIN"/>
    <property type="match status" value="1"/>
</dbReference>
<dbReference type="EMBL" id="DACWHX010000001">
    <property type="protein sequence ID" value="HAU1878711.1"/>
    <property type="molecule type" value="Genomic_DNA"/>
</dbReference>
<dbReference type="EMBL" id="DACWOD010000002">
    <property type="protein sequence ID" value="HAU2395441.1"/>
    <property type="molecule type" value="Genomic_DNA"/>
</dbReference>
<dbReference type="GeneID" id="57036582"/>
<evidence type="ECO:0000256" key="1">
    <source>
        <dbReference type="SAM" id="SignalP"/>
    </source>
</evidence>
<feature type="signal peptide" evidence="1">
    <location>
        <begin position="1"/>
        <end position="21"/>
    </location>
</feature>
<sequence length="59" mass="6489">MKWIMLIVVIITTAGCCCTTAEVVEYQQVTVAAPVVEPVILDVDDPEPLDVTTTTIEFY</sequence>
<dbReference type="RefSeq" id="WP_011216460.1">
    <property type="nucleotide sequence ID" value="NZ_AP024961.1"/>
</dbReference>
<reference evidence="5 6" key="2">
    <citation type="submission" date="2018-06" db="EMBL/GenBank/DDBJ databases">
        <authorList>
            <consortium name="Pathogen Informatics"/>
            <person name="Doyle S."/>
        </authorList>
    </citation>
    <scope>NUCLEOTIDE SEQUENCE [LARGE SCALE GENOMIC DNA]</scope>
    <source>
        <strain evidence="5 6">NCTC12000</strain>
    </source>
</reference>
<keyword evidence="1" id="KW-0732">Signal</keyword>
<accession>A0A128X8C2</accession>
<organism evidence="3 7">
    <name type="scientific">Legionella pneumophila</name>
    <dbReference type="NCBI Taxonomy" id="446"/>
    <lineage>
        <taxon>Bacteria</taxon>
        <taxon>Pseudomonadati</taxon>
        <taxon>Pseudomonadota</taxon>
        <taxon>Gammaproteobacteria</taxon>
        <taxon>Legionellales</taxon>
        <taxon>Legionellaceae</taxon>
        <taxon>Legionella</taxon>
    </lineage>
</organism>
<evidence type="ECO:0000313" key="6">
    <source>
        <dbReference type="Proteomes" id="UP000254631"/>
    </source>
</evidence>
<evidence type="ECO:0000313" key="5">
    <source>
        <dbReference type="EMBL" id="STX80759.1"/>
    </source>
</evidence>
<reference evidence="3" key="1">
    <citation type="journal article" date="2018" name="Genome Biol.">
        <title>SKESA: strategic k-mer extension for scrupulous assemblies.</title>
        <authorList>
            <person name="Souvorov A."/>
            <person name="Agarwala R."/>
            <person name="Lipman D.J."/>
        </authorList>
    </citation>
    <scope>NUCLEOTIDE SEQUENCE</scope>
    <source>
        <strain evidence="2">AZ00058701</strain>
        <strain evidence="3">CL18-200174</strain>
    </source>
</reference>
<feature type="chain" id="PRO_5014245282" description="Secreted protein" evidence="1">
    <location>
        <begin position="22"/>
        <end position="59"/>
    </location>
</feature>
<dbReference type="Proteomes" id="UP001071279">
    <property type="component" value="Unassembled WGS sequence"/>
</dbReference>
<dbReference type="Proteomes" id="UP000254631">
    <property type="component" value="Unassembled WGS sequence"/>
</dbReference>
<evidence type="ECO:0000313" key="7">
    <source>
        <dbReference type="Proteomes" id="UP000863577"/>
    </source>
</evidence>
<dbReference type="EMBL" id="JAPXIC010000009">
    <property type="protein sequence ID" value="MCZ4718048.1"/>
    <property type="molecule type" value="Genomic_DNA"/>
</dbReference>
<dbReference type="Proteomes" id="UP000863577">
    <property type="component" value="Unassembled WGS sequence"/>
</dbReference>
<evidence type="ECO:0000313" key="3">
    <source>
        <dbReference type="EMBL" id="HAU2395441.1"/>
    </source>
</evidence>
<evidence type="ECO:0008006" key="8">
    <source>
        <dbReference type="Google" id="ProtNLM"/>
    </source>
</evidence>
<dbReference type="AlphaFoldDB" id="A0A128X8C2"/>